<dbReference type="RefSeq" id="WP_130493968.1">
    <property type="nucleotide sequence ID" value="NZ_SGXD01000004.1"/>
</dbReference>
<dbReference type="GO" id="GO:0005975">
    <property type="term" value="P:carbohydrate metabolic process"/>
    <property type="evidence" value="ECO:0007669"/>
    <property type="project" value="UniProtKB-ARBA"/>
</dbReference>
<gene>
    <name evidence="2" type="ORF">EV189_3228</name>
</gene>
<evidence type="ECO:0000256" key="1">
    <source>
        <dbReference type="SAM" id="SignalP"/>
    </source>
</evidence>
<evidence type="ECO:0000313" key="3">
    <source>
        <dbReference type="Proteomes" id="UP000293638"/>
    </source>
</evidence>
<name>A0A4V2F3E5_9ACTN</name>
<sequence length="488" mass="49375">MPSPRSLCSVVLGAALLVLAGPALAAPAVAAEVGPPPGDAREAPVALRVPGTVRGTTVGATVDAVEPLSSCGATGPSVWYAVTPPADRAVVLRLQADGQLDAQVTVFGAVRSRLSEVACDTTDDQGRAATAFRPAAGAAYLVRVAALPGSAPGAFTLGLLRGPAPATPPGHPLPHRGARVVLDRVLRPTAAYWLPLVGGRTYVLDLVAPAGCASLQLFAPGTTSFDQAPRLSTSCGGAQLFTPPLGASGRWVALLTADAGVRSAQPVALLAGPAGRDDVAPGLPLPEHRRLRGSVGGASLDAVDVYHFDVARRSVLDLDLAAPASRELGLDVRTDAGRPVAGATGSGALRVAVRLPAGHYVVAVRAAGPGRAAYALVRSMRAITSTRTTVEGRASAVVAPGRNVAVRVAVAPAASGRAVVTVERLDPFSGWQPYALLPVRVVGGSGTVSWHPPTTGRWRFRAQYSGTSAFAPSASGTAGLQVAAPLRG</sequence>
<dbReference type="InterPro" id="IPR013783">
    <property type="entry name" value="Ig-like_fold"/>
</dbReference>
<dbReference type="AlphaFoldDB" id="A0A4V2F3E5"/>
<dbReference type="Proteomes" id="UP000293638">
    <property type="component" value="Unassembled WGS sequence"/>
</dbReference>
<evidence type="ECO:0008006" key="4">
    <source>
        <dbReference type="Google" id="ProtNLM"/>
    </source>
</evidence>
<comment type="caution">
    <text evidence="2">The sequence shown here is derived from an EMBL/GenBank/DDBJ whole genome shotgun (WGS) entry which is preliminary data.</text>
</comment>
<evidence type="ECO:0000313" key="2">
    <source>
        <dbReference type="EMBL" id="RZS82833.1"/>
    </source>
</evidence>
<dbReference type="EMBL" id="SGXD01000004">
    <property type="protein sequence ID" value="RZS82833.1"/>
    <property type="molecule type" value="Genomic_DNA"/>
</dbReference>
<feature type="signal peptide" evidence="1">
    <location>
        <begin position="1"/>
        <end position="25"/>
    </location>
</feature>
<proteinExistence type="predicted"/>
<organism evidence="2 3">
    <name type="scientific">Motilibacter rhizosphaerae</name>
    <dbReference type="NCBI Taxonomy" id="598652"/>
    <lineage>
        <taxon>Bacteria</taxon>
        <taxon>Bacillati</taxon>
        <taxon>Actinomycetota</taxon>
        <taxon>Actinomycetes</taxon>
        <taxon>Motilibacterales</taxon>
        <taxon>Motilibacteraceae</taxon>
        <taxon>Motilibacter</taxon>
    </lineage>
</organism>
<accession>A0A4V2F3E5</accession>
<keyword evidence="3" id="KW-1185">Reference proteome</keyword>
<reference evidence="2 3" key="1">
    <citation type="submission" date="2019-02" db="EMBL/GenBank/DDBJ databases">
        <title>Genomic Encyclopedia of Type Strains, Phase IV (KMG-IV): sequencing the most valuable type-strain genomes for metagenomic binning, comparative biology and taxonomic classification.</title>
        <authorList>
            <person name="Goeker M."/>
        </authorList>
    </citation>
    <scope>NUCLEOTIDE SEQUENCE [LARGE SCALE GENOMIC DNA]</scope>
    <source>
        <strain evidence="2 3">DSM 45622</strain>
    </source>
</reference>
<dbReference type="OrthoDB" id="5241464at2"/>
<feature type="chain" id="PRO_5020455037" description="Pre-peptidase" evidence="1">
    <location>
        <begin position="26"/>
        <end position="488"/>
    </location>
</feature>
<dbReference type="Gene3D" id="2.60.40.10">
    <property type="entry name" value="Immunoglobulins"/>
    <property type="match status" value="1"/>
</dbReference>
<keyword evidence="1" id="KW-0732">Signal</keyword>
<protein>
    <recommendedName>
        <fullName evidence="4">Pre-peptidase</fullName>
    </recommendedName>
</protein>